<evidence type="ECO:0000256" key="1">
    <source>
        <dbReference type="ARBA" id="ARBA00009481"/>
    </source>
</evidence>
<dbReference type="CDD" id="cd03801">
    <property type="entry name" value="GT4_PimA-like"/>
    <property type="match status" value="1"/>
</dbReference>
<protein>
    <recommendedName>
        <fullName evidence="6">Glycosyl transferase family 1 domain-containing protein</fullName>
    </recommendedName>
</protein>
<dbReference type="Gene3D" id="3.40.50.2000">
    <property type="entry name" value="Glycogen Phosphorylase B"/>
    <property type="match status" value="2"/>
</dbReference>
<evidence type="ECO:0000256" key="2">
    <source>
        <dbReference type="ARBA" id="ARBA00022676"/>
    </source>
</evidence>
<name>A0A1F7YEF3_9BACT</name>
<reference evidence="4 5" key="1">
    <citation type="journal article" date="2016" name="Nat. Commun.">
        <title>Thousands of microbial genomes shed light on interconnected biogeochemical processes in an aquifer system.</title>
        <authorList>
            <person name="Anantharaman K."/>
            <person name="Brown C.T."/>
            <person name="Hug L.A."/>
            <person name="Sharon I."/>
            <person name="Castelle C.J."/>
            <person name="Probst A.J."/>
            <person name="Thomas B.C."/>
            <person name="Singh A."/>
            <person name="Wilkins M.J."/>
            <person name="Karaoz U."/>
            <person name="Brodie E.L."/>
            <person name="Williams K.H."/>
            <person name="Hubbard S.S."/>
            <person name="Banfield J.F."/>
        </authorList>
    </citation>
    <scope>NUCLEOTIDE SEQUENCE [LARGE SCALE GENOMIC DNA]</scope>
</reference>
<evidence type="ECO:0008006" key="6">
    <source>
        <dbReference type="Google" id="ProtNLM"/>
    </source>
</evidence>
<keyword evidence="2" id="KW-0328">Glycosyltransferase</keyword>
<dbReference type="PANTHER" id="PTHR12526">
    <property type="entry name" value="GLYCOSYLTRANSFERASE"/>
    <property type="match status" value="1"/>
</dbReference>
<comment type="caution">
    <text evidence="4">The sequence shown here is derived from an EMBL/GenBank/DDBJ whole genome shotgun (WGS) entry which is preliminary data.</text>
</comment>
<accession>A0A1F7YEF3</accession>
<evidence type="ECO:0000313" key="5">
    <source>
        <dbReference type="Proteomes" id="UP000178851"/>
    </source>
</evidence>
<sequence length="335" mass="38461">MKILFLNGYTNDRGAETFVKELSTKLSRNNSVDVIIGNKKMPIRWPFLWRFFIDPHGIYTFWFTFKYLVKIWKEKYDVIIPINGGWQPALVRIITWLYRGKMVISGQSGMGWDDRNNLWCFPDYFVALSTHAKNWAKKVNPFVKVEYIPNGADLKKFKPDGKRYKTAFIKPIVLCVGALEQAKRIDLVIEAVAKLKGASLLIVGDGELREDIRILGNKRLGGRFKVIKLPFPRMAEVYRCADVFTLPSKSHQSFEIVLVEAMATNLPVVANNDPIRKEIVGDGGILVNPEDVGKYSTALKKALGIDWLNKPRTQAKRFDWDTITSSYEEIFEKLY</sequence>
<dbReference type="GO" id="GO:0016757">
    <property type="term" value="F:glycosyltransferase activity"/>
    <property type="evidence" value="ECO:0007669"/>
    <property type="project" value="UniProtKB-KW"/>
</dbReference>
<dbReference type="Proteomes" id="UP000178851">
    <property type="component" value="Unassembled WGS sequence"/>
</dbReference>
<organism evidence="4 5">
    <name type="scientific">Candidatus Woesebacteria bacterium RIFCSPHIGHO2_01_FULL_39_28</name>
    <dbReference type="NCBI Taxonomy" id="1802496"/>
    <lineage>
        <taxon>Bacteria</taxon>
        <taxon>Candidatus Woeseibacteriota</taxon>
    </lineage>
</organism>
<evidence type="ECO:0000313" key="4">
    <source>
        <dbReference type="EMBL" id="OGM24885.1"/>
    </source>
</evidence>
<dbReference type="AlphaFoldDB" id="A0A1F7YEF3"/>
<dbReference type="SUPFAM" id="SSF53756">
    <property type="entry name" value="UDP-Glycosyltransferase/glycogen phosphorylase"/>
    <property type="match status" value="1"/>
</dbReference>
<gene>
    <name evidence="4" type="ORF">A2627_02860</name>
</gene>
<dbReference type="PANTHER" id="PTHR12526:SF640">
    <property type="entry name" value="COLANIC ACID BIOSYNTHESIS GLYCOSYLTRANSFERASE WCAL-RELATED"/>
    <property type="match status" value="1"/>
</dbReference>
<evidence type="ECO:0000256" key="3">
    <source>
        <dbReference type="ARBA" id="ARBA00022679"/>
    </source>
</evidence>
<comment type="similarity">
    <text evidence="1">Belongs to the glycosyltransferase group 1 family. Glycosyltransferase 4 subfamily.</text>
</comment>
<keyword evidence="3" id="KW-0808">Transferase</keyword>
<dbReference type="EMBL" id="MGGI01000025">
    <property type="protein sequence ID" value="OGM24885.1"/>
    <property type="molecule type" value="Genomic_DNA"/>
</dbReference>
<proteinExistence type="inferred from homology"/>
<dbReference type="Pfam" id="PF13692">
    <property type="entry name" value="Glyco_trans_1_4"/>
    <property type="match status" value="1"/>
</dbReference>